<name>A0A0M2RDG1_9PROT</name>
<reference evidence="1 2" key="1">
    <citation type="submission" date="2015-03" db="EMBL/GenBank/DDBJ databases">
        <title>Genome sequence of Kiloniella sp. P1-1, isolated from the gut microflora of Pacific white shrimp, Penaeus vannamei.</title>
        <authorList>
            <person name="Shao Z."/>
            <person name="Wang L."/>
            <person name="Li X."/>
        </authorList>
    </citation>
    <scope>NUCLEOTIDE SEQUENCE [LARGE SCALE GENOMIC DNA]</scope>
    <source>
        <strain evidence="1 2">P1-1</strain>
    </source>
</reference>
<gene>
    <name evidence="1" type="ORF">WH95_07975</name>
</gene>
<dbReference type="OrthoDB" id="8480803at2"/>
<evidence type="ECO:0000313" key="2">
    <source>
        <dbReference type="Proteomes" id="UP000034491"/>
    </source>
</evidence>
<dbReference type="AlphaFoldDB" id="A0A0M2RDG1"/>
<dbReference type="EMBL" id="LANI01000004">
    <property type="protein sequence ID" value="KKJ77598.1"/>
    <property type="molecule type" value="Genomic_DNA"/>
</dbReference>
<organism evidence="1 2">
    <name type="scientific">Kiloniella litopenaei</name>
    <dbReference type="NCBI Taxonomy" id="1549748"/>
    <lineage>
        <taxon>Bacteria</taxon>
        <taxon>Pseudomonadati</taxon>
        <taxon>Pseudomonadota</taxon>
        <taxon>Alphaproteobacteria</taxon>
        <taxon>Rhodospirillales</taxon>
        <taxon>Kiloniellaceae</taxon>
        <taxon>Kiloniella</taxon>
    </lineage>
</organism>
<proteinExistence type="predicted"/>
<dbReference type="RefSeq" id="WP_046505294.1">
    <property type="nucleotide sequence ID" value="NZ_LANI01000004.1"/>
</dbReference>
<dbReference type="STRING" id="1549748.WH95_07975"/>
<comment type="caution">
    <text evidence="1">The sequence shown here is derived from an EMBL/GenBank/DDBJ whole genome shotgun (WGS) entry which is preliminary data.</text>
</comment>
<evidence type="ECO:0000313" key="1">
    <source>
        <dbReference type="EMBL" id="KKJ77598.1"/>
    </source>
</evidence>
<protein>
    <submittedName>
        <fullName evidence="1">Uncharacterized protein</fullName>
    </submittedName>
</protein>
<keyword evidence="2" id="KW-1185">Reference proteome</keyword>
<accession>A0A0M2RDG1</accession>
<sequence>MRKKIEFLLIQASQLIALYEKNNRPVPRDTSKAVQRIEWIAASLQKAEVGSLFSVSDNLSNKRQKEGIRNKKHDADKALYDSLIRENESTLETISPSSLARYVPLLETPEK</sequence>
<dbReference type="Proteomes" id="UP000034491">
    <property type="component" value="Unassembled WGS sequence"/>
</dbReference>